<evidence type="ECO:0000313" key="4">
    <source>
        <dbReference type="Proteomes" id="UP000271974"/>
    </source>
</evidence>
<accession>A0A3S1B619</accession>
<sequence length="129" mass="12743">MSRFVLLAVVLALTITLSYQAPLAPQTAFAGSSLIIPKFPPPVGPNRPLGPSFPKGPFPGGPFPGGPIVVSKRSGDSKVDVEVNTGPKGTSGTVSGTHTTSGGTTIKGSISHGPGGTSGGVKVSVPIQG</sequence>
<evidence type="ECO:0000313" key="3">
    <source>
        <dbReference type="EMBL" id="RUS76963.1"/>
    </source>
</evidence>
<feature type="region of interest" description="Disordered" evidence="1">
    <location>
        <begin position="46"/>
        <end position="129"/>
    </location>
</feature>
<keyword evidence="4" id="KW-1185">Reference proteome</keyword>
<reference evidence="3 4" key="1">
    <citation type="submission" date="2019-01" db="EMBL/GenBank/DDBJ databases">
        <title>A draft genome assembly of the solar-powered sea slug Elysia chlorotica.</title>
        <authorList>
            <person name="Cai H."/>
            <person name="Li Q."/>
            <person name="Fang X."/>
            <person name="Li J."/>
            <person name="Curtis N.E."/>
            <person name="Altenburger A."/>
            <person name="Shibata T."/>
            <person name="Feng M."/>
            <person name="Maeda T."/>
            <person name="Schwartz J.A."/>
            <person name="Shigenobu S."/>
            <person name="Lundholm N."/>
            <person name="Nishiyama T."/>
            <person name="Yang H."/>
            <person name="Hasebe M."/>
            <person name="Li S."/>
            <person name="Pierce S.K."/>
            <person name="Wang J."/>
        </authorList>
    </citation>
    <scope>NUCLEOTIDE SEQUENCE [LARGE SCALE GENOMIC DNA]</scope>
    <source>
        <strain evidence="3">EC2010</strain>
        <tissue evidence="3">Whole organism of an adult</tissue>
    </source>
</reference>
<gene>
    <name evidence="3" type="ORF">EGW08_015283</name>
</gene>
<evidence type="ECO:0000256" key="1">
    <source>
        <dbReference type="SAM" id="MobiDB-lite"/>
    </source>
</evidence>
<dbReference type="AlphaFoldDB" id="A0A3S1B619"/>
<feature type="compositionally biased region" description="Pro residues" evidence="1">
    <location>
        <begin position="54"/>
        <end position="65"/>
    </location>
</feature>
<dbReference type="EMBL" id="RQTK01000621">
    <property type="protein sequence ID" value="RUS76963.1"/>
    <property type="molecule type" value="Genomic_DNA"/>
</dbReference>
<evidence type="ECO:0008006" key="5">
    <source>
        <dbReference type="Google" id="ProtNLM"/>
    </source>
</evidence>
<feature type="chain" id="PRO_5018608439" description="DUF4774 domain-containing protein" evidence="2">
    <location>
        <begin position="21"/>
        <end position="129"/>
    </location>
</feature>
<dbReference type="Proteomes" id="UP000271974">
    <property type="component" value="Unassembled WGS sequence"/>
</dbReference>
<protein>
    <recommendedName>
        <fullName evidence="5">DUF4774 domain-containing protein</fullName>
    </recommendedName>
</protein>
<name>A0A3S1B619_ELYCH</name>
<organism evidence="3 4">
    <name type="scientific">Elysia chlorotica</name>
    <name type="common">Eastern emerald elysia</name>
    <name type="synonym">Sea slug</name>
    <dbReference type="NCBI Taxonomy" id="188477"/>
    <lineage>
        <taxon>Eukaryota</taxon>
        <taxon>Metazoa</taxon>
        <taxon>Spiralia</taxon>
        <taxon>Lophotrochozoa</taxon>
        <taxon>Mollusca</taxon>
        <taxon>Gastropoda</taxon>
        <taxon>Heterobranchia</taxon>
        <taxon>Euthyneura</taxon>
        <taxon>Panpulmonata</taxon>
        <taxon>Sacoglossa</taxon>
        <taxon>Placobranchoidea</taxon>
        <taxon>Plakobranchidae</taxon>
        <taxon>Elysia</taxon>
    </lineage>
</organism>
<comment type="caution">
    <text evidence="3">The sequence shown here is derived from an EMBL/GenBank/DDBJ whole genome shotgun (WGS) entry which is preliminary data.</text>
</comment>
<evidence type="ECO:0000256" key="2">
    <source>
        <dbReference type="SAM" id="SignalP"/>
    </source>
</evidence>
<feature type="compositionally biased region" description="Low complexity" evidence="1">
    <location>
        <begin position="88"/>
        <end position="112"/>
    </location>
</feature>
<feature type="signal peptide" evidence="2">
    <location>
        <begin position="1"/>
        <end position="20"/>
    </location>
</feature>
<proteinExistence type="predicted"/>
<keyword evidence="2" id="KW-0732">Signal</keyword>